<accession>A0A2J6R2D4</accession>
<gene>
    <name evidence="1" type="ORF">L207DRAFT_177380</name>
</gene>
<evidence type="ECO:0000313" key="1">
    <source>
        <dbReference type="EMBL" id="PMD32683.1"/>
    </source>
</evidence>
<dbReference type="Proteomes" id="UP000235786">
    <property type="component" value="Unassembled WGS sequence"/>
</dbReference>
<dbReference type="EMBL" id="KZ613958">
    <property type="protein sequence ID" value="PMD32683.1"/>
    <property type="molecule type" value="Genomic_DNA"/>
</dbReference>
<organism evidence="1 2">
    <name type="scientific">Hyaloscypha variabilis (strain UAMH 11265 / GT02V1 / F)</name>
    <name type="common">Meliniomyces variabilis</name>
    <dbReference type="NCBI Taxonomy" id="1149755"/>
    <lineage>
        <taxon>Eukaryota</taxon>
        <taxon>Fungi</taxon>
        <taxon>Dikarya</taxon>
        <taxon>Ascomycota</taxon>
        <taxon>Pezizomycotina</taxon>
        <taxon>Leotiomycetes</taxon>
        <taxon>Helotiales</taxon>
        <taxon>Hyaloscyphaceae</taxon>
        <taxon>Hyaloscypha</taxon>
        <taxon>Hyaloscypha variabilis</taxon>
    </lineage>
</organism>
<dbReference type="AlphaFoldDB" id="A0A2J6R2D4"/>
<name>A0A2J6R2D4_HYAVF</name>
<keyword evidence="2" id="KW-1185">Reference proteome</keyword>
<reference evidence="1 2" key="1">
    <citation type="submission" date="2016-04" db="EMBL/GenBank/DDBJ databases">
        <title>A degradative enzymes factory behind the ericoid mycorrhizal symbiosis.</title>
        <authorList>
            <consortium name="DOE Joint Genome Institute"/>
            <person name="Martino E."/>
            <person name="Morin E."/>
            <person name="Grelet G."/>
            <person name="Kuo A."/>
            <person name="Kohler A."/>
            <person name="Daghino S."/>
            <person name="Barry K."/>
            <person name="Choi C."/>
            <person name="Cichocki N."/>
            <person name="Clum A."/>
            <person name="Copeland A."/>
            <person name="Hainaut M."/>
            <person name="Haridas S."/>
            <person name="Labutti K."/>
            <person name="Lindquist E."/>
            <person name="Lipzen A."/>
            <person name="Khouja H.-R."/>
            <person name="Murat C."/>
            <person name="Ohm R."/>
            <person name="Olson A."/>
            <person name="Spatafora J."/>
            <person name="Veneault-Fourrey C."/>
            <person name="Henrissat B."/>
            <person name="Grigoriev I."/>
            <person name="Martin F."/>
            <person name="Perotto S."/>
        </authorList>
    </citation>
    <scope>NUCLEOTIDE SEQUENCE [LARGE SCALE GENOMIC DNA]</scope>
    <source>
        <strain evidence="1 2">F</strain>
    </source>
</reference>
<evidence type="ECO:0000313" key="2">
    <source>
        <dbReference type="Proteomes" id="UP000235786"/>
    </source>
</evidence>
<proteinExistence type="predicted"/>
<sequence>MIIYLSSILLDTLSPSASLSIAREPQTTKLYSSLDVNRWRTKQPPLIFSAQRSEHIHALNCLIGALSVRILI</sequence>
<protein>
    <submittedName>
        <fullName evidence="1">Uncharacterized protein</fullName>
    </submittedName>
</protein>